<dbReference type="GO" id="GO:0140359">
    <property type="term" value="F:ABC-type transporter activity"/>
    <property type="evidence" value="ECO:0007669"/>
    <property type="project" value="InterPro"/>
</dbReference>
<evidence type="ECO:0000256" key="6">
    <source>
        <dbReference type="SAM" id="Phobius"/>
    </source>
</evidence>
<evidence type="ECO:0000256" key="2">
    <source>
        <dbReference type="ARBA" id="ARBA00022475"/>
    </source>
</evidence>
<feature type="transmembrane region" description="Helical" evidence="6">
    <location>
        <begin position="364"/>
        <end position="385"/>
    </location>
</feature>
<dbReference type="OrthoDB" id="9768837at2"/>
<keyword evidence="4 6" id="KW-1133">Transmembrane helix</keyword>
<feature type="domain" description="ABC-2 type transporter transmembrane" evidence="7">
    <location>
        <begin position="19"/>
        <end position="385"/>
    </location>
</feature>
<evidence type="ECO:0000256" key="1">
    <source>
        <dbReference type="ARBA" id="ARBA00004651"/>
    </source>
</evidence>
<dbReference type="GO" id="GO:0005886">
    <property type="term" value="C:plasma membrane"/>
    <property type="evidence" value="ECO:0007669"/>
    <property type="project" value="UniProtKB-SubCell"/>
</dbReference>
<reference evidence="8 9" key="1">
    <citation type="submission" date="2018-08" db="EMBL/GenBank/DDBJ databases">
        <title>Bacillus chawlae sp. nov., Bacillus glennii sp. nov., and Bacillus saganii sp. nov. Isolated from the Vehicle Assembly Building at Kennedy Space Center where the Viking Spacecraft were Assembled.</title>
        <authorList>
            <person name="Seuylemezian A."/>
            <person name="Vaishampayan P."/>
        </authorList>
    </citation>
    <scope>NUCLEOTIDE SEQUENCE [LARGE SCALE GENOMIC DNA]</scope>
    <source>
        <strain evidence="8 9">V44-8</strain>
    </source>
</reference>
<evidence type="ECO:0000256" key="5">
    <source>
        <dbReference type="ARBA" id="ARBA00023136"/>
    </source>
</evidence>
<evidence type="ECO:0000313" key="9">
    <source>
        <dbReference type="Proteomes" id="UP000262939"/>
    </source>
</evidence>
<dbReference type="Proteomes" id="UP000262939">
    <property type="component" value="Unassembled WGS sequence"/>
</dbReference>
<keyword evidence="2" id="KW-1003">Cell membrane</keyword>
<keyword evidence="9" id="KW-1185">Reference proteome</keyword>
<organism evidence="8 9">
    <name type="scientific">Peribacillus glennii</name>
    <dbReference type="NCBI Taxonomy" id="2303991"/>
    <lineage>
        <taxon>Bacteria</taxon>
        <taxon>Bacillati</taxon>
        <taxon>Bacillota</taxon>
        <taxon>Bacilli</taxon>
        <taxon>Bacillales</taxon>
        <taxon>Bacillaceae</taxon>
        <taxon>Peribacillus</taxon>
    </lineage>
</organism>
<accession>A0A372LB69</accession>
<dbReference type="InterPro" id="IPR013525">
    <property type="entry name" value="ABC2_TM"/>
</dbReference>
<sequence>MNKFFIVLFHTYLSKLKTKSFLVSTGIMLLLVMALAFLPKAIDYFDKDKKDTIGILDKPGTVYEPLKTQVQAINKDLKLEQVENEAAAKKLISSEKMTGYLIIENDADQKVKGIYKANSISNSTIPGDLSLGLSAVKSSIAASELKLTPEQLAQLNTPAAVEQVALEKNAKTEEELNQARGLVYILLFVIYINVIMYASMIATEVATEKTSRVMEILVSSISPVQQMFAKICGIALLSITQLVLFFSVGYFAVKQNEDAMNGSFFSFLGFGETSITTIVYAFVFALLGYFLYATLAAFLGSMVSRVEDVQPMIMPMTMLVMIGFFIAAFGLTNPSASFITGTSFIPFFSPMIMFLRVGMLSVPVWQTAFSIGLLVLTIVLLGVFGGKVYRGGVLMYGSSKSFRDIKKALQISKNA</sequence>
<name>A0A372LB69_9BACI</name>
<feature type="transmembrane region" description="Helical" evidence="6">
    <location>
        <begin position="312"/>
        <end position="331"/>
    </location>
</feature>
<proteinExistence type="predicted"/>
<dbReference type="PANTHER" id="PTHR30294">
    <property type="entry name" value="MEMBRANE COMPONENT OF ABC TRANSPORTER YHHJ-RELATED"/>
    <property type="match status" value="1"/>
</dbReference>
<keyword evidence="5 6" id="KW-0472">Membrane</keyword>
<dbReference type="AlphaFoldDB" id="A0A372LB69"/>
<gene>
    <name evidence="8" type="ORF">D0466_16100</name>
</gene>
<evidence type="ECO:0000313" key="8">
    <source>
        <dbReference type="EMBL" id="RFU62103.1"/>
    </source>
</evidence>
<keyword evidence="3 6" id="KW-0812">Transmembrane</keyword>
<dbReference type="EMBL" id="QVTD01000011">
    <property type="protein sequence ID" value="RFU62103.1"/>
    <property type="molecule type" value="Genomic_DNA"/>
</dbReference>
<evidence type="ECO:0000259" key="7">
    <source>
        <dbReference type="Pfam" id="PF12698"/>
    </source>
</evidence>
<protein>
    <submittedName>
        <fullName evidence="8">ABC transporter permease</fullName>
    </submittedName>
</protein>
<comment type="subcellular location">
    <subcellularLocation>
        <location evidence="1">Cell membrane</location>
        <topology evidence="1">Multi-pass membrane protein</topology>
    </subcellularLocation>
</comment>
<feature type="transmembrane region" description="Helical" evidence="6">
    <location>
        <begin position="20"/>
        <end position="38"/>
    </location>
</feature>
<dbReference type="RefSeq" id="WP_117323561.1">
    <property type="nucleotide sequence ID" value="NZ_QVTD01000011.1"/>
</dbReference>
<dbReference type="PANTHER" id="PTHR30294:SF29">
    <property type="entry name" value="MULTIDRUG ABC TRANSPORTER PERMEASE YBHS-RELATED"/>
    <property type="match status" value="1"/>
</dbReference>
<feature type="transmembrane region" description="Helical" evidence="6">
    <location>
        <begin position="338"/>
        <end position="358"/>
    </location>
</feature>
<evidence type="ECO:0000256" key="3">
    <source>
        <dbReference type="ARBA" id="ARBA00022692"/>
    </source>
</evidence>
<comment type="caution">
    <text evidence="8">The sequence shown here is derived from an EMBL/GenBank/DDBJ whole genome shotgun (WGS) entry which is preliminary data.</text>
</comment>
<feature type="transmembrane region" description="Helical" evidence="6">
    <location>
        <begin position="181"/>
        <end position="202"/>
    </location>
</feature>
<evidence type="ECO:0000256" key="4">
    <source>
        <dbReference type="ARBA" id="ARBA00022989"/>
    </source>
</evidence>
<dbReference type="Pfam" id="PF12698">
    <property type="entry name" value="ABC2_membrane_3"/>
    <property type="match status" value="1"/>
</dbReference>
<feature type="transmembrane region" description="Helical" evidence="6">
    <location>
        <begin position="265"/>
        <end position="292"/>
    </location>
</feature>
<feature type="transmembrane region" description="Helical" evidence="6">
    <location>
        <begin position="227"/>
        <end position="253"/>
    </location>
</feature>
<dbReference type="InterPro" id="IPR051449">
    <property type="entry name" value="ABC-2_transporter_component"/>
</dbReference>